<comment type="similarity">
    <text evidence="2">Belongs to the fimbrial protein family.</text>
</comment>
<accession>A0A7D5JWK9</accession>
<dbReference type="EMBL" id="MN821364">
    <property type="protein sequence ID" value="QLG00581.1"/>
    <property type="molecule type" value="Genomic_DNA"/>
</dbReference>
<feature type="signal peptide" evidence="5">
    <location>
        <begin position="1"/>
        <end position="24"/>
    </location>
</feature>
<dbReference type="Pfam" id="PF16970">
    <property type="entry name" value="FimA"/>
    <property type="match status" value="1"/>
</dbReference>
<evidence type="ECO:0000256" key="2">
    <source>
        <dbReference type="ARBA" id="ARBA00006671"/>
    </source>
</evidence>
<dbReference type="GO" id="GO:0043709">
    <property type="term" value="P:cell adhesion involved in single-species biofilm formation"/>
    <property type="evidence" value="ECO:0007669"/>
    <property type="project" value="TreeGrafter"/>
</dbReference>
<dbReference type="Gene3D" id="2.60.40.1090">
    <property type="entry name" value="Fimbrial-type adhesion domain"/>
    <property type="match status" value="1"/>
</dbReference>
<protein>
    <submittedName>
        <fullName evidence="6">Fimbrial protein</fullName>
    </submittedName>
</protein>
<keyword evidence="3 5" id="KW-0732">Signal</keyword>
<dbReference type="PANTHER" id="PTHR33420">
    <property type="entry name" value="FIMBRIAL SUBUNIT ELFA-RELATED"/>
    <property type="match status" value="1"/>
</dbReference>
<evidence type="ECO:0000256" key="1">
    <source>
        <dbReference type="ARBA" id="ARBA00004561"/>
    </source>
</evidence>
<keyword evidence="6" id="KW-0614">Plasmid</keyword>
<reference evidence="6" key="1">
    <citation type="submission" date="2019-12" db="EMBL/GenBank/DDBJ databases">
        <authorList>
            <person name="Zhou D."/>
        </authorList>
    </citation>
    <scope>NUCLEOTIDE SEQUENCE</scope>
    <source>
        <strain evidence="6">P12375</strain>
        <plasmid evidence="6">pP12375-3FII</plasmid>
    </source>
</reference>
<dbReference type="SUPFAM" id="SSF49401">
    <property type="entry name" value="Bacterial adhesins"/>
    <property type="match status" value="1"/>
</dbReference>
<dbReference type="InterPro" id="IPR050263">
    <property type="entry name" value="Bact_Fimbrial_Adh_Pro"/>
</dbReference>
<evidence type="ECO:0000256" key="3">
    <source>
        <dbReference type="ARBA" id="ARBA00022729"/>
    </source>
</evidence>
<dbReference type="GO" id="GO:0009289">
    <property type="term" value="C:pilus"/>
    <property type="evidence" value="ECO:0007669"/>
    <property type="project" value="UniProtKB-SubCell"/>
</dbReference>
<geneLocation type="plasmid" evidence="6">
    <name>pP12375-3FII</name>
</geneLocation>
<evidence type="ECO:0000313" key="6">
    <source>
        <dbReference type="EMBL" id="QLG00581.1"/>
    </source>
</evidence>
<dbReference type="InterPro" id="IPR008966">
    <property type="entry name" value="Adhesion_dom_sf"/>
</dbReference>
<dbReference type="InterPro" id="IPR036937">
    <property type="entry name" value="Adhesion_dom_fimbrial_sf"/>
</dbReference>
<feature type="chain" id="PRO_5027903028" evidence="5">
    <location>
        <begin position="25"/>
        <end position="188"/>
    </location>
</feature>
<keyword evidence="4" id="KW-0281">Fimbrium</keyword>
<comment type="subcellular location">
    <subcellularLocation>
        <location evidence="1">Fimbrium</location>
    </subcellularLocation>
</comment>
<dbReference type="InterPro" id="IPR039458">
    <property type="entry name" value="FimA-like"/>
</dbReference>
<name>A0A7D5JWK9_9ENTR</name>
<proteinExistence type="inferred from homology"/>
<dbReference type="PANTHER" id="PTHR33420:SF3">
    <property type="entry name" value="FIMBRIAL SUBUNIT ELFA"/>
    <property type="match status" value="1"/>
</dbReference>
<sequence>MNKSIMGMVTIGTVILMSSVIAHAADGQVSFYGEVIENSCQVVQKNKVVTLPTVQRSALDAAGATAGVVPFTIDLTGCTAGSNVSVYFEKDSVVSSDGRLLNNVDTSGGDTAAGNVEVELMNNNFGFINLATQPAINTDGTISGSAVPVSTADSSGDASLPFYARYYATGASTAGKVNTYVNFTVVYP</sequence>
<evidence type="ECO:0000256" key="5">
    <source>
        <dbReference type="SAM" id="SignalP"/>
    </source>
</evidence>
<organism evidence="6">
    <name type="scientific">Leclercia adecarboxylata</name>
    <dbReference type="NCBI Taxonomy" id="83655"/>
    <lineage>
        <taxon>Bacteria</taxon>
        <taxon>Pseudomonadati</taxon>
        <taxon>Pseudomonadota</taxon>
        <taxon>Gammaproteobacteria</taxon>
        <taxon>Enterobacterales</taxon>
        <taxon>Enterobacteriaceae</taxon>
        <taxon>Leclercia</taxon>
    </lineage>
</organism>
<dbReference type="AlphaFoldDB" id="A0A7D5JWK9"/>
<evidence type="ECO:0000256" key="4">
    <source>
        <dbReference type="ARBA" id="ARBA00023263"/>
    </source>
</evidence>